<name>A0A1L2ZL96_9MICC</name>
<dbReference type="OrthoDB" id="3268659at2"/>
<dbReference type="EMBL" id="JACHDR010000001">
    <property type="protein sequence ID" value="MBB5511876.1"/>
    <property type="molecule type" value="Genomic_DNA"/>
</dbReference>
<evidence type="ECO:0000256" key="1">
    <source>
        <dbReference type="SAM" id="MobiDB-lite"/>
    </source>
</evidence>
<evidence type="ECO:0000313" key="4">
    <source>
        <dbReference type="Proteomes" id="UP000183530"/>
    </source>
</evidence>
<proteinExistence type="predicted"/>
<dbReference type="EMBL" id="CP018135">
    <property type="protein sequence ID" value="APF40144.1"/>
    <property type="molecule type" value="Genomic_DNA"/>
</dbReference>
<gene>
    <name evidence="2" type="ORF">BHE16_02895</name>
    <name evidence="3" type="ORF">HD598_000563</name>
</gene>
<feature type="region of interest" description="Disordered" evidence="1">
    <location>
        <begin position="58"/>
        <end position="109"/>
    </location>
</feature>
<dbReference type="RefSeq" id="WP_071893623.1">
    <property type="nucleotide sequence ID" value="NZ_BAAARH010000003.1"/>
</dbReference>
<evidence type="ECO:0000313" key="3">
    <source>
        <dbReference type="EMBL" id="MBB5511876.1"/>
    </source>
</evidence>
<evidence type="ECO:0000313" key="2">
    <source>
        <dbReference type="EMBL" id="APF40144.1"/>
    </source>
</evidence>
<evidence type="ECO:0000313" key="5">
    <source>
        <dbReference type="Proteomes" id="UP000580797"/>
    </source>
</evidence>
<dbReference type="STRING" id="556325.BHE16_02895"/>
<dbReference type="AlphaFoldDB" id="A0A1L2ZL96"/>
<keyword evidence="4" id="KW-1185">Reference proteome</keyword>
<organism evidence="2 4">
    <name type="scientific">Neomicrococcus aestuarii</name>
    <dbReference type="NCBI Taxonomy" id="556325"/>
    <lineage>
        <taxon>Bacteria</taxon>
        <taxon>Bacillati</taxon>
        <taxon>Actinomycetota</taxon>
        <taxon>Actinomycetes</taxon>
        <taxon>Micrococcales</taxon>
        <taxon>Micrococcaceae</taxon>
        <taxon>Neomicrococcus</taxon>
    </lineage>
</organism>
<dbReference type="Proteomes" id="UP000580797">
    <property type="component" value="Unassembled WGS sequence"/>
</dbReference>
<dbReference type="Proteomes" id="UP000183530">
    <property type="component" value="Chromosome"/>
</dbReference>
<reference evidence="3 5" key="2">
    <citation type="submission" date="2020-08" db="EMBL/GenBank/DDBJ databases">
        <title>Sequencing the genomes of 1000 actinobacteria strains.</title>
        <authorList>
            <person name="Klenk H.-P."/>
        </authorList>
    </citation>
    <scope>NUCLEOTIDE SEQUENCE [LARGE SCALE GENOMIC DNA]</scope>
    <source>
        <strain evidence="3 5">DSM 105783</strain>
    </source>
</reference>
<accession>A0A1L2ZL96</accession>
<feature type="compositionally biased region" description="Acidic residues" evidence="1">
    <location>
        <begin position="64"/>
        <end position="101"/>
    </location>
</feature>
<protein>
    <submittedName>
        <fullName evidence="2">Primosomal protein</fullName>
    </submittedName>
    <submittedName>
        <fullName evidence="3">Ran GTPase-activating protein (RanGAP) involved in mRNA processing and transport</fullName>
    </submittedName>
</protein>
<reference evidence="2 4" key="1">
    <citation type="submission" date="2016-11" db="EMBL/GenBank/DDBJ databases">
        <title>Genome sequencing of Zhihengliuella aestuarii B18 antagonistic to Plasmodiophora brassicae.</title>
        <authorList>
            <person name="Luo Y."/>
        </authorList>
    </citation>
    <scope>NUCLEOTIDE SEQUENCE [LARGE SCALE GENOMIC DNA]</scope>
    <source>
        <strain evidence="2 4">B18</strain>
    </source>
</reference>
<sequence>MTKDPRVALEVLVSSLEEHLSAIVSRRGEDDPSVDAAFLRIADAFEDYEDALYEEYGEVTPLDLYDDGEGELDDDESEDDEDDSDEDSDEDTDDDDSEDDAVQAVNKAD</sequence>
<dbReference type="KEGG" id="nae:BHE16_02895"/>